<organism evidence="1 2">
    <name type="scientific">Prunus avium</name>
    <name type="common">Cherry</name>
    <name type="synonym">Cerasus avium</name>
    <dbReference type="NCBI Taxonomy" id="42229"/>
    <lineage>
        <taxon>Eukaryota</taxon>
        <taxon>Viridiplantae</taxon>
        <taxon>Streptophyta</taxon>
        <taxon>Embryophyta</taxon>
        <taxon>Tracheophyta</taxon>
        <taxon>Spermatophyta</taxon>
        <taxon>Magnoliopsida</taxon>
        <taxon>eudicotyledons</taxon>
        <taxon>Gunneridae</taxon>
        <taxon>Pentapetalae</taxon>
        <taxon>rosids</taxon>
        <taxon>fabids</taxon>
        <taxon>Rosales</taxon>
        <taxon>Rosaceae</taxon>
        <taxon>Amygdaloideae</taxon>
        <taxon>Amygdaleae</taxon>
        <taxon>Prunus</taxon>
    </lineage>
</organism>
<dbReference type="AlphaFoldDB" id="A0A6P5RQL8"/>
<proteinExistence type="predicted"/>
<keyword evidence="1" id="KW-1185">Reference proteome</keyword>
<gene>
    <name evidence="2" type="primary">LOC110747514</name>
</gene>
<reference evidence="2" key="1">
    <citation type="submission" date="2025-08" db="UniProtKB">
        <authorList>
            <consortium name="RefSeq"/>
        </authorList>
    </citation>
    <scope>IDENTIFICATION</scope>
</reference>
<evidence type="ECO:0000313" key="1">
    <source>
        <dbReference type="Proteomes" id="UP000515124"/>
    </source>
</evidence>
<dbReference type="RefSeq" id="XP_021803366.1">
    <property type="nucleotide sequence ID" value="XM_021947674.1"/>
</dbReference>
<name>A0A6P5RQL8_PRUAV</name>
<sequence>MLQYFYMFQTSFKNFHFLILVNIVDHQTTSADQTANASGEFQAIPVILSNGPVSRIPQPSSDVLMPILTDQQHEVGEPIMPDPPLVPTAGTLVEGGGERPPSTDQDDLIQSLLDHAPGDIFAYLDQWDASATSAEASTRSATSSAIAGVFPDPAAEALLRSYRDRDCISLADQDERNKVKAAIEALITSGFFSDQTTIRTIMHLFGEVARLIPRHPSLREELKVGEALERRIASTSAIIRQKVELGRKKKQEVRSIDE</sequence>
<protein>
    <submittedName>
        <fullName evidence="2">Uncharacterized protein LOC110747514</fullName>
    </submittedName>
</protein>
<accession>A0A6P5RQL8</accession>
<dbReference type="GeneID" id="110747514"/>
<evidence type="ECO:0000313" key="2">
    <source>
        <dbReference type="RefSeq" id="XP_021803366.1"/>
    </source>
</evidence>
<dbReference type="Proteomes" id="UP000515124">
    <property type="component" value="Unplaced"/>
</dbReference>
<dbReference type="KEGG" id="pavi:110747514"/>